<gene>
    <name evidence="2" type="ORF">QBC47DRAFT_368277</name>
</gene>
<organism evidence="2 3">
    <name type="scientific">Echria macrotheca</name>
    <dbReference type="NCBI Taxonomy" id="438768"/>
    <lineage>
        <taxon>Eukaryota</taxon>
        <taxon>Fungi</taxon>
        <taxon>Dikarya</taxon>
        <taxon>Ascomycota</taxon>
        <taxon>Pezizomycotina</taxon>
        <taxon>Sordariomycetes</taxon>
        <taxon>Sordariomycetidae</taxon>
        <taxon>Sordariales</taxon>
        <taxon>Schizotheciaceae</taxon>
        <taxon>Echria</taxon>
    </lineage>
</organism>
<evidence type="ECO:0000313" key="2">
    <source>
        <dbReference type="EMBL" id="KAK1760816.1"/>
    </source>
</evidence>
<keyword evidence="1" id="KW-1133">Transmembrane helix</keyword>
<reference evidence="2" key="1">
    <citation type="submission" date="2023-06" db="EMBL/GenBank/DDBJ databases">
        <title>Genome-scale phylogeny and comparative genomics of the fungal order Sordariales.</title>
        <authorList>
            <consortium name="Lawrence Berkeley National Laboratory"/>
            <person name="Hensen N."/>
            <person name="Bonometti L."/>
            <person name="Westerberg I."/>
            <person name="Brannstrom I.O."/>
            <person name="Guillou S."/>
            <person name="Cros-Aarteil S."/>
            <person name="Calhoun S."/>
            <person name="Haridas S."/>
            <person name="Kuo A."/>
            <person name="Mondo S."/>
            <person name="Pangilinan J."/>
            <person name="Riley R."/>
            <person name="Labutti K."/>
            <person name="Andreopoulos B."/>
            <person name="Lipzen A."/>
            <person name="Chen C."/>
            <person name="Yanf M."/>
            <person name="Daum C."/>
            <person name="Ng V."/>
            <person name="Clum A."/>
            <person name="Steindorff A."/>
            <person name="Ohm R."/>
            <person name="Martin F."/>
            <person name="Silar P."/>
            <person name="Natvig D."/>
            <person name="Lalanne C."/>
            <person name="Gautier V."/>
            <person name="Ament-Velasquez S.L."/>
            <person name="Kruys A."/>
            <person name="Hutchinson M.I."/>
            <person name="Powell A.J."/>
            <person name="Barry K."/>
            <person name="Miller A.N."/>
            <person name="Grigoriev I.V."/>
            <person name="Debuchy R."/>
            <person name="Gladieux P."/>
            <person name="Thoren M.H."/>
            <person name="Johannesson H."/>
        </authorList>
    </citation>
    <scope>NUCLEOTIDE SEQUENCE</scope>
    <source>
        <strain evidence="2">PSN4</strain>
    </source>
</reference>
<dbReference type="AlphaFoldDB" id="A0AAJ0BMC2"/>
<dbReference type="EMBL" id="MU839827">
    <property type="protein sequence ID" value="KAK1760816.1"/>
    <property type="molecule type" value="Genomic_DNA"/>
</dbReference>
<protein>
    <submittedName>
        <fullName evidence="2">Uncharacterized protein</fullName>
    </submittedName>
</protein>
<dbReference type="Proteomes" id="UP001239445">
    <property type="component" value="Unassembled WGS sequence"/>
</dbReference>
<feature type="transmembrane region" description="Helical" evidence="1">
    <location>
        <begin position="17"/>
        <end position="34"/>
    </location>
</feature>
<comment type="caution">
    <text evidence="2">The sequence shown here is derived from an EMBL/GenBank/DDBJ whole genome shotgun (WGS) entry which is preliminary data.</text>
</comment>
<keyword evidence="1" id="KW-0472">Membrane</keyword>
<keyword evidence="3" id="KW-1185">Reference proteome</keyword>
<name>A0AAJ0BMC2_9PEZI</name>
<proteinExistence type="predicted"/>
<accession>A0AAJ0BMC2</accession>
<evidence type="ECO:0000313" key="3">
    <source>
        <dbReference type="Proteomes" id="UP001239445"/>
    </source>
</evidence>
<keyword evidence="1" id="KW-0812">Transmembrane</keyword>
<sequence length="80" mass="8636">MSLSLVVNTEWRYGRNWGLGVLLLLLASGLGWLVKKGILSPSEGSLYRVISTASSTNVSTRTWENVPTSGYCGGNGLYRA</sequence>
<evidence type="ECO:0000256" key="1">
    <source>
        <dbReference type="SAM" id="Phobius"/>
    </source>
</evidence>